<keyword evidence="2" id="KW-1185">Reference proteome</keyword>
<proteinExistence type="predicted"/>
<feature type="non-terminal residue" evidence="1">
    <location>
        <position position="1"/>
    </location>
</feature>
<evidence type="ECO:0008006" key="3">
    <source>
        <dbReference type="Google" id="ProtNLM"/>
    </source>
</evidence>
<dbReference type="Proteomes" id="UP000321570">
    <property type="component" value="Unassembled WGS sequence"/>
</dbReference>
<protein>
    <recommendedName>
        <fullName evidence="3">Mos1 transposase HTH domain-containing protein</fullName>
    </recommendedName>
</protein>
<evidence type="ECO:0000313" key="2">
    <source>
        <dbReference type="Proteomes" id="UP000321570"/>
    </source>
</evidence>
<evidence type="ECO:0000313" key="1">
    <source>
        <dbReference type="EMBL" id="VUZ45426.1"/>
    </source>
</evidence>
<sequence length="104" mass="11995">KTCKRWFLSFNTDDISLKDEPRAGCSRKLNSVQLQVAIDENSTCNTRELSKTFNIAHRKTIYREMKRCHCESLKGWQMGSTWEVGFIRNQIPTACDLLSFTAST</sequence>
<reference evidence="1 2" key="1">
    <citation type="submission" date="2019-07" db="EMBL/GenBank/DDBJ databases">
        <authorList>
            <person name="Jastrzebski P J."/>
            <person name="Paukszto L."/>
            <person name="Jastrzebski P J."/>
        </authorList>
    </citation>
    <scope>NUCLEOTIDE SEQUENCE [LARGE SCALE GENOMIC DNA]</scope>
    <source>
        <strain evidence="1 2">WMS-il1</strain>
    </source>
</reference>
<dbReference type="EMBL" id="CABIJS010000177">
    <property type="protein sequence ID" value="VUZ45426.1"/>
    <property type="molecule type" value="Genomic_DNA"/>
</dbReference>
<name>A0A564YDY1_HYMDI</name>
<organism evidence="1 2">
    <name type="scientific">Hymenolepis diminuta</name>
    <name type="common">Rat tapeworm</name>
    <dbReference type="NCBI Taxonomy" id="6216"/>
    <lineage>
        <taxon>Eukaryota</taxon>
        <taxon>Metazoa</taxon>
        <taxon>Spiralia</taxon>
        <taxon>Lophotrochozoa</taxon>
        <taxon>Platyhelminthes</taxon>
        <taxon>Cestoda</taxon>
        <taxon>Eucestoda</taxon>
        <taxon>Cyclophyllidea</taxon>
        <taxon>Hymenolepididae</taxon>
        <taxon>Hymenolepis</taxon>
    </lineage>
</organism>
<accession>A0A564YDY1</accession>
<gene>
    <name evidence="1" type="ORF">WMSIL1_LOCUS5470</name>
</gene>
<dbReference type="AlphaFoldDB" id="A0A564YDY1"/>